<dbReference type="InterPro" id="IPR012854">
    <property type="entry name" value="Cu_amine_oxidase-like_N"/>
</dbReference>
<dbReference type="EMBL" id="LIZY01000038">
    <property type="protein sequence ID" value="KPJ64186.1"/>
    <property type="molecule type" value="Genomic_DNA"/>
</dbReference>
<dbReference type="AlphaFoldDB" id="A0A0S7XP45"/>
<proteinExistence type="predicted"/>
<dbReference type="Pfam" id="PF07833">
    <property type="entry name" value="Cu_amine_oxidN1"/>
    <property type="match status" value="1"/>
</dbReference>
<feature type="compositionally biased region" description="Polar residues" evidence="1">
    <location>
        <begin position="19"/>
        <end position="33"/>
    </location>
</feature>
<gene>
    <name evidence="4" type="ORF">AMK68_02170</name>
</gene>
<reference evidence="4 5" key="1">
    <citation type="journal article" date="2015" name="Microbiome">
        <title>Genomic resolution of linkages in carbon, nitrogen, and sulfur cycling among widespread estuary sediment bacteria.</title>
        <authorList>
            <person name="Baker B.J."/>
            <person name="Lazar C.S."/>
            <person name="Teske A.P."/>
            <person name="Dick G.J."/>
        </authorList>
    </citation>
    <scope>NUCLEOTIDE SEQUENCE [LARGE SCALE GENOMIC DNA]</scope>
    <source>
        <strain evidence="4">DG_56</strain>
    </source>
</reference>
<comment type="caution">
    <text evidence="4">The sequence shown here is derived from an EMBL/GenBank/DDBJ whole genome shotgun (WGS) entry which is preliminary data.</text>
</comment>
<evidence type="ECO:0000259" key="3">
    <source>
        <dbReference type="Pfam" id="PF07833"/>
    </source>
</evidence>
<evidence type="ECO:0000313" key="5">
    <source>
        <dbReference type="Proteomes" id="UP000052020"/>
    </source>
</evidence>
<organism evidence="4 5">
    <name type="scientific">candidate division KD3-62 bacterium DG_56</name>
    <dbReference type="NCBI Taxonomy" id="1704032"/>
    <lineage>
        <taxon>Bacteria</taxon>
        <taxon>candidate division KD3-62</taxon>
    </lineage>
</organism>
<feature type="chain" id="PRO_5006640160" description="Copper amine oxidase-like N-terminal domain-containing protein" evidence="2">
    <location>
        <begin position="21"/>
        <end position="558"/>
    </location>
</feature>
<accession>A0A0S7XP45</accession>
<dbReference type="InterPro" id="IPR011990">
    <property type="entry name" value="TPR-like_helical_dom_sf"/>
</dbReference>
<evidence type="ECO:0000256" key="2">
    <source>
        <dbReference type="SAM" id="SignalP"/>
    </source>
</evidence>
<keyword evidence="2" id="KW-0732">Signal</keyword>
<evidence type="ECO:0000256" key="1">
    <source>
        <dbReference type="SAM" id="MobiDB-lite"/>
    </source>
</evidence>
<feature type="signal peptide" evidence="2">
    <location>
        <begin position="1"/>
        <end position="20"/>
    </location>
</feature>
<dbReference type="InterPro" id="IPR036582">
    <property type="entry name" value="Mao_N_sf"/>
</dbReference>
<protein>
    <recommendedName>
        <fullName evidence="3">Copper amine oxidase-like N-terminal domain-containing protein</fullName>
    </recommendedName>
</protein>
<feature type="domain" description="Copper amine oxidase-like N-terminal" evidence="3">
    <location>
        <begin position="247"/>
        <end position="291"/>
    </location>
</feature>
<dbReference type="SUPFAM" id="SSF55383">
    <property type="entry name" value="Copper amine oxidase, domain N"/>
    <property type="match status" value="1"/>
</dbReference>
<dbReference type="Proteomes" id="UP000052020">
    <property type="component" value="Unassembled WGS sequence"/>
</dbReference>
<dbReference type="SUPFAM" id="SSF48452">
    <property type="entry name" value="TPR-like"/>
    <property type="match status" value="1"/>
</dbReference>
<sequence length="558" mass="61853">MWRTLLAALALATSASLVTAQTGRPDSPAQPTTELPADAPSALREAERDLELAREACDRKDRAACGDHLERALRLLSPSPPVAPEVAREMDALRNGAVERMCELIRHYPSDLPGRDERLALADRVMAAHPSGPRAFQVADDLAYTYEVVGRLDKAGEWKLRAVDAIRQPRDSGGHVDLLQDAMYLFLRAKQYPRALEILGRLRQVVTDKPDDFVQPYADQVLARWEADIRRRQAGRPLTSGRQIAVTVNDVPLVMDPAPKLVDGTVVAPVRAVAETFDASVYWNPHDAKVSLWRPERWTVHDPEPMHGGSTSPYDLITVGAVATLRAALSDRQLNSLDSRLPRSEPVLARFEITDGFDRSFDTPFADGSLSMGFAIRAILYWVYFEPNEPVPRGAAREVVHRTADGKLIGTSHLGPWPAKVRIETVEYVLTPKDVGERRQIAAGSEVIMGAAGWEIDEKHTKVLSTNTVEVGEANSEVAVFDLSLEKVRPISPGFPRSRVTPHQEPGDLAALEQQMRQHLEKSMAEANELEDTLVGRWLTDLDAGYSYSFRDGLQKIR</sequence>
<evidence type="ECO:0000313" key="4">
    <source>
        <dbReference type="EMBL" id="KPJ64186.1"/>
    </source>
</evidence>
<name>A0A0S7XP45_9BACT</name>
<feature type="region of interest" description="Disordered" evidence="1">
    <location>
        <begin position="19"/>
        <end position="41"/>
    </location>
</feature>